<dbReference type="EMBL" id="CALNXI010001562">
    <property type="protein sequence ID" value="CAH3172166.1"/>
    <property type="molecule type" value="Genomic_DNA"/>
</dbReference>
<feature type="domain" description="Rho termination factor-like N-terminal" evidence="1">
    <location>
        <begin position="3"/>
        <end position="33"/>
    </location>
</feature>
<dbReference type="InterPro" id="IPR011112">
    <property type="entry name" value="Rho-like_N"/>
</dbReference>
<proteinExistence type="predicted"/>
<sequence length="361" mass="42884">MDNMEIPELSKEAKRLGLRSYSRLRKQELIEKIQRDWLLKSERLPIFLMKKFRWTSINHREIEEMLGLRGGARDHSPAGGRLPKIKIPNPEEAERERKIKEINRNRPRFQMVETASVLGGTRRQFTITSKEQGFGPRDFMQRAKPLVLRLMRENRQKTINLILNCEMIRQNLINGNNERIMAHSHTRTTVDLEATDVKEILSKMIYEILNKTATYQRNGSAWYFKEVLKPEIHTVDYKPMRGFSYIPLPDFILRKKAIVNIQNKDQKCFLWSVLRYLHPMDKNEIRLKDLRQYENELNMKDIDFPVKLKDISKFQNQNPSHPGIDVFSINENNKFYPLRINKKDCQKSIDLFLFEKDGKSH</sequence>
<reference evidence="2 3" key="1">
    <citation type="submission" date="2022-05" db="EMBL/GenBank/DDBJ databases">
        <authorList>
            <consortium name="Genoscope - CEA"/>
            <person name="William W."/>
        </authorList>
    </citation>
    <scope>NUCLEOTIDE SEQUENCE [LARGE SCALE GENOMIC DNA]</scope>
</reference>
<evidence type="ECO:0000313" key="2">
    <source>
        <dbReference type="EMBL" id="CAH3172166.1"/>
    </source>
</evidence>
<dbReference type="PANTHER" id="PTHR31511:SF12">
    <property type="entry name" value="RHO TERMINATION FACTOR N-TERMINAL DOMAIN-CONTAINING PROTEIN"/>
    <property type="match status" value="1"/>
</dbReference>
<keyword evidence="3" id="KW-1185">Reference proteome</keyword>
<protein>
    <recommendedName>
        <fullName evidence="1">Rho termination factor-like N-terminal domain-containing protein</fullName>
    </recommendedName>
</protein>
<organism evidence="2 3">
    <name type="scientific">Porites evermanni</name>
    <dbReference type="NCBI Taxonomy" id="104178"/>
    <lineage>
        <taxon>Eukaryota</taxon>
        <taxon>Metazoa</taxon>
        <taxon>Cnidaria</taxon>
        <taxon>Anthozoa</taxon>
        <taxon>Hexacorallia</taxon>
        <taxon>Scleractinia</taxon>
        <taxon>Fungiina</taxon>
        <taxon>Poritidae</taxon>
        <taxon>Porites</taxon>
    </lineage>
</organism>
<gene>
    <name evidence="2" type="ORF">PEVE_00008263</name>
</gene>
<dbReference type="PANTHER" id="PTHR31511">
    <property type="entry name" value="PROTEIN CBG23764"/>
    <property type="match status" value="1"/>
</dbReference>
<evidence type="ECO:0000313" key="3">
    <source>
        <dbReference type="Proteomes" id="UP001159427"/>
    </source>
</evidence>
<name>A0ABN8R071_9CNID</name>
<dbReference type="Gene3D" id="1.10.720.10">
    <property type="match status" value="1"/>
</dbReference>
<accession>A0ABN8R071</accession>
<dbReference type="Proteomes" id="UP001159427">
    <property type="component" value="Unassembled WGS sequence"/>
</dbReference>
<dbReference type="Pfam" id="PF07498">
    <property type="entry name" value="Rho_N"/>
    <property type="match status" value="1"/>
</dbReference>
<comment type="caution">
    <text evidence="2">The sequence shown here is derived from an EMBL/GenBank/DDBJ whole genome shotgun (WGS) entry which is preliminary data.</text>
</comment>
<evidence type="ECO:0000259" key="1">
    <source>
        <dbReference type="Pfam" id="PF07498"/>
    </source>
</evidence>
<dbReference type="SUPFAM" id="SSF68912">
    <property type="entry name" value="Rho N-terminal domain-like"/>
    <property type="match status" value="1"/>
</dbReference>
<dbReference type="InterPro" id="IPR036269">
    <property type="entry name" value="Rho_N_sf"/>
</dbReference>